<evidence type="ECO:0000313" key="2">
    <source>
        <dbReference type="Proteomes" id="UP000887565"/>
    </source>
</evidence>
<dbReference type="Proteomes" id="UP000887565">
    <property type="component" value="Unplaced"/>
</dbReference>
<dbReference type="GO" id="GO:0099072">
    <property type="term" value="P:regulation of postsynaptic membrane neurotransmitter receptor levels"/>
    <property type="evidence" value="ECO:0007669"/>
    <property type="project" value="TreeGrafter"/>
</dbReference>
<dbReference type="PANTHER" id="PTHR46902:SF1">
    <property type="entry name" value="DOMON DOMAIN-CONTAINING PROTEIN FRRS1L"/>
    <property type="match status" value="1"/>
</dbReference>
<name>A0A915KXS5_ROMCU</name>
<evidence type="ECO:0000313" key="3">
    <source>
        <dbReference type="WBParaSite" id="nRc.2.0.1.t42974-RA"/>
    </source>
</evidence>
<accession>A0A915KXS5</accession>
<dbReference type="WBParaSite" id="nRc.2.0.1.t42974-RA">
    <property type="protein sequence ID" value="nRc.2.0.1.t42974-RA"/>
    <property type="gene ID" value="nRc.2.0.1.g42974"/>
</dbReference>
<keyword evidence="1" id="KW-0732">Signal</keyword>
<sequence length="250" mass="26637">MLVVVVVVAALFTSGRLAQNTIGDLKTNCNKGKFCQSKPANCDPQTNCIYFLSYAPNPADKTVTWELLGDVGGSNQKYIALGLSKDQSMGDDALIYCAMGSNVAPIVGLAGNPVGHSSTVAVNDPLLTVKKQLHFCLQVNSNVQLTGGGLTGTKLWCRVVQKITPTVNSSYVWNLNGGYYFLMASGKFDSKSSKFGIHATGEDPMFPYVSNSIVNPVLATTTTSVSSASSKNCVSQQAKQKLVKAHEQRS</sequence>
<feature type="signal peptide" evidence="1">
    <location>
        <begin position="1"/>
        <end position="18"/>
    </location>
</feature>
<reference evidence="3" key="1">
    <citation type="submission" date="2022-11" db="UniProtKB">
        <authorList>
            <consortium name="WormBaseParasite"/>
        </authorList>
    </citation>
    <scope>IDENTIFICATION</scope>
</reference>
<dbReference type="InterPro" id="IPR042789">
    <property type="entry name" value="FRRS1L"/>
</dbReference>
<organism evidence="2 3">
    <name type="scientific">Romanomermis culicivorax</name>
    <name type="common">Nematode worm</name>
    <dbReference type="NCBI Taxonomy" id="13658"/>
    <lineage>
        <taxon>Eukaryota</taxon>
        <taxon>Metazoa</taxon>
        <taxon>Ecdysozoa</taxon>
        <taxon>Nematoda</taxon>
        <taxon>Enoplea</taxon>
        <taxon>Dorylaimia</taxon>
        <taxon>Mermithida</taxon>
        <taxon>Mermithoidea</taxon>
        <taxon>Mermithidae</taxon>
        <taxon>Romanomermis</taxon>
    </lineage>
</organism>
<proteinExistence type="predicted"/>
<dbReference type="PANTHER" id="PTHR46902">
    <property type="entry name" value="DOMON DOMAIN-CONTAINING PROTEIN FRRS1L"/>
    <property type="match status" value="1"/>
</dbReference>
<protein>
    <submittedName>
        <fullName evidence="3">DOMON domain-containing protein</fullName>
    </submittedName>
</protein>
<evidence type="ECO:0000256" key="1">
    <source>
        <dbReference type="SAM" id="SignalP"/>
    </source>
</evidence>
<dbReference type="GO" id="GO:1900449">
    <property type="term" value="P:regulation of glutamate receptor signaling pathway"/>
    <property type="evidence" value="ECO:0007669"/>
    <property type="project" value="InterPro"/>
</dbReference>
<dbReference type="AlphaFoldDB" id="A0A915KXS5"/>
<feature type="chain" id="PRO_5037732900" evidence="1">
    <location>
        <begin position="19"/>
        <end position="250"/>
    </location>
</feature>
<keyword evidence="2" id="KW-1185">Reference proteome</keyword>